<evidence type="ECO:0000313" key="4">
    <source>
        <dbReference type="Proteomes" id="UP001500936"/>
    </source>
</evidence>
<gene>
    <name evidence="3" type="ORF">GCM10023187_06770</name>
</gene>
<proteinExistence type="inferred from homology"/>
<dbReference type="InterPro" id="IPR013658">
    <property type="entry name" value="SGL"/>
</dbReference>
<evidence type="ECO:0000259" key="2">
    <source>
        <dbReference type="Pfam" id="PF08450"/>
    </source>
</evidence>
<feature type="domain" description="SMP-30/Gluconolactonase/LRE-like region" evidence="2">
    <location>
        <begin position="15"/>
        <end position="257"/>
    </location>
</feature>
<reference evidence="4" key="1">
    <citation type="journal article" date="2019" name="Int. J. Syst. Evol. Microbiol.">
        <title>The Global Catalogue of Microorganisms (GCM) 10K type strain sequencing project: providing services to taxonomists for standard genome sequencing and annotation.</title>
        <authorList>
            <consortium name="The Broad Institute Genomics Platform"/>
            <consortium name="The Broad Institute Genome Sequencing Center for Infectious Disease"/>
            <person name="Wu L."/>
            <person name="Ma J."/>
        </authorList>
    </citation>
    <scope>NUCLEOTIDE SEQUENCE [LARGE SCALE GENOMIC DNA]</scope>
    <source>
        <strain evidence="4">JCM 17925</strain>
    </source>
</reference>
<organism evidence="3 4">
    <name type="scientific">Nibrella viscosa</name>
    <dbReference type="NCBI Taxonomy" id="1084524"/>
    <lineage>
        <taxon>Bacteria</taxon>
        <taxon>Pseudomonadati</taxon>
        <taxon>Bacteroidota</taxon>
        <taxon>Cytophagia</taxon>
        <taxon>Cytophagales</taxon>
        <taxon>Spirosomataceae</taxon>
        <taxon>Nibrella</taxon>
    </lineage>
</organism>
<dbReference type="Gene3D" id="2.120.10.30">
    <property type="entry name" value="TolB, C-terminal domain"/>
    <property type="match status" value="1"/>
</dbReference>
<dbReference type="RefSeq" id="WP_345263957.1">
    <property type="nucleotide sequence ID" value="NZ_BAABHB010000001.1"/>
</dbReference>
<sequence length="293" mass="31964">MTLQPELVLDAKATLGEGSLWHPLEQKLYWVDIEGKALHIFDPATRHDMSFLVGERIGTVVPVLSGGVLVALRSGIYHLSTDTGELNLITQPLTDPNIRFNDGKCDPAGRFWVGSMHLEQIEGAASLYRLDTDKDVQVMLTDVTISNGIVWTSDRKTMYYIDTPTGTVQAFDYNEQTGDISNPRPAIGIHESEGYPDGMTIDADDKLWIAHYGGGCVTRWNPVTGEQLQKVTVPVPNTTSCAFGGENLDTLYITTAREGLSKEQLAEFPGSGGIFAVKPGVQGVPAHFWLGSL</sequence>
<dbReference type="PANTHER" id="PTHR10907:SF47">
    <property type="entry name" value="REGUCALCIN"/>
    <property type="match status" value="1"/>
</dbReference>
<comment type="similarity">
    <text evidence="1">Belongs to the SMP-30/CGR1 family.</text>
</comment>
<name>A0ABP8JWY7_9BACT</name>
<dbReference type="EMBL" id="BAABHB010000001">
    <property type="protein sequence ID" value="GAA4397387.1"/>
    <property type="molecule type" value="Genomic_DNA"/>
</dbReference>
<evidence type="ECO:0000256" key="1">
    <source>
        <dbReference type="ARBA" id="ARBA00008853"/>
    </source>
</evidence>
<comment type="caution">
    <text evidence="3">The sequence shown here is derived from an EMBL/GenBank/DDBJ whole genome shotgun (WGS) entry which is preliminary data.</text>
</comment>
<accession>A0ABP8JWY7</accession>
<dbReference type="Proteomes" id="UP001500936">
    <property type="component" value="Unassembled WGS sequence"/>
</dbReference>
<dbReference type="SUPFAM" id="SSF63829">
    <property type="entry name" value="Calcium-dependent phosphotriesterase"/>
    <property type="match status" value="1"/>
</dbReference>
<dbReference type="Pfam" id="PF08450">
    <property type="entry name" value="SGL"/>
    <property type="match status" value="1"/>
</dbReference>
<dbReference type="InterPro" id="IPR005511">
    <property type="entry name" value="SMP-30"/>
</dbReference>
<keyword evidence="4" id="KW-1185">Reference proteome</keyword>
<dbReference type="InterPro" id="IPR011042">
    <property type="entry name" value="6-blade_b-propeller_TolB-like"/>
</dbReference>
<evidence type="ECO:0000313" key="3">
    <source>
        <dbReference type="EMBL" id="GAA4397387.1"/>
    </source>
</evidence>
<dbReference type="PANTHER" id="PTHR10907">
    <property type="entry name" value="REGUCALCIN"/>
    <property type="match status" value="1"/>
</dbReference>
<protein>
    <submittedName>
        <fullName evidence="3">SMP-30/gluconolactonase/LRE family protein</fullName>
    </submittedName>
</protein>
<dbReference type="PRINTS" id="PR01790">
    <property type="entry name" value="SMP30FAMILY"/>
</dbReference>